<gene>
    <name evidence="1" type="ORF">ACFR9T_12155</name>
</gene>
<comment type="caution">
    <text evidence="1">The sequence shown here is derived from an EMBL/GenBank/DDBJ whole genome shotgun (WGS) entry which is preliminary data.</text>
</comment>
<dbReference type="Proteomes" id="UP001597185">
    <property type="component" value="Unassembled WGS sequence"/>
</dbReference>
<name>A0ABD6C2B8_9EURY</name>
<accession>A0ABD6C2B8</accession>
<dbReference type="AlphaFoldDB" id="A0ABD6C2B8"/>
<reference evidence="1 2" key="1">
    <citation type="journal article" date="2019" name="Int. J. Syst. Evol. Microbiol.">
        <title>The Global Catalogue of Microorganisms (GCM) 10K type strain sequencing project: providing services to taxonomists for standard genome sequencing and annotation.</title>
        <authorList>
            <consortium name="The Broad Institute Genomics Platform"/>
            <consortium name="The Broad Institute Genome Sequencing Center for Infectious Disease"/>
            <person name="Wu L."/>
            <person name="Ma J."/>
        </authorList>
    </citation>
    <scope>NUCLEOTIDE SEQUENCE [LARGE SCALE GENOMIC DNA]</scope>
    <source>
        <strain evidence="1 2">CGMCC 1.12689</strain>
    </source>
</reference>
<dbReference type="Pfam" id="PF25925">
    <property type="entry name" value="DUF7970"/>
    <property type="match status" value="1"/>
</dbReference>
<proteinExistence type="predicted"/>
<evidence type="ECO:0000313" key="2">
    <source>
        <dbReference type="Proteomes" id="UP001597185"/>
    </source>
</evidence>
<dbReference type="EMBL" id="JBHUDB010000010">
    <property type="protein sequence ID" value="MFD1571326.1"/>
    <property type="molecule type" value="Genomic_DNA"/>
</dbReference>
<organism evidence="1 2">
    <name type="scientific">Halorubrum laminariae</name>
    <dbReference type="NCBI Taxonomy" id="1433523"/>
    <lineage>
        <taxon>Archaea</taxon>
        <taxon>Methanobacteriati</taxon>
        <taxon>Methanobacteriota</taxon>
        <taxon>Stenosarchaea group</taxon>
        <taxon>Halobacteria</taxon>
        <taxon>Halobacteriales</taxon>
        <taxon>Haloferacaceae</taxon>
        <taxon>Halorubrum</taxon>
    </lineage>
</organism>
<protein>
    <submittedName>
        <fullName evidence="1">Uncharacterized protein</fullName>
    </submittedName>
</protein>
<keyword evidence="2" id="KW-1185">Reference proteome</keyword>
<evidence type="ECO:0000313" key="1">
    <source>
        <dbReference type="EMBL" id="MFD1571326.1"/>
    </source>
</evidence>
<dbReference type="RefSeq" id="WP_256418949.1">
    <property type="nucleotide sequence ID" value="NZ_JANHDL010000011.1"/>
</dbReference>
<sequence>MKNHQRPLYPHEETWEEWEDAKFEAEATLRKNGVRDPQGREFDDALLKLGIENPDLLAEYVLEARGLELEEE</sequence>
<dbReference type="InterPro" id="IPR058276">
    <property type="entry name" value="DUF7970"/>
</dbReference>